<accession>A0ABU4HNN9</accession>
<dbReference type="EMBL" id="JAWSTH010000007">
    <property type="protein sequence ID" value="MDW5593659.1"/>
    <property type="molecule type" value="Genomic_DNA"/>
</dbReference>
<dbReference type="Proteomes" id="UP001284601">
    <property type="component" value="Unassembled WGS sequence"/>
</dbReference>
<organism evidence="1 2">
    <name type="scientific">Conexibacter stalactiti</name>
    <dbReference type="NCBI Taxonomy" id="1940611"/>
    <lineage>
        <taxon>Bacteria</taxon>
        <taxon>Bacillati</taxon>
        <taxon>Actinomycetota</taxon>
        <taxon>Thermoleophilia</taxon>
        <taxon>Solirubrobacterales</taxon>
        <taxon>Conexibacteraceae</taxon>
        <taxon>Conexibacter</taxon>
    </lineage>
</organism>
<sequence length="325" mass="36046">MKPAFARSGLPYTAPAEHEPLRLAFVGQGTFFEACALMRGTPELETRFIEFREGAELGRLLAELHAWRPHVVLVFRPEIVPAGAFAELDAATLGFLTEPLPRGAGAHADLETRLASLRKVDRGNFDRIVAFDPNIVGAAEEVLPVWRSLPLPVDDRFFADVEPIRARPGVMFVGRSTAHREQLLIPSKHSFDVLHLAFGVDAARLDALMREHHVGINLHNEPYPSFENRVSLHLAAGHLVLSEPLDPLHGLEPGIDFIEVGTAGELHNRIELLQRLPDAYHRVRVRGRMKAEGFRASRVYPRLVHDLLLDLRAFGTERAAVAAAA</sequence>
<evidence type="ECO:0000313" key="1">
    <source>
        <dbReference type="EMBL" id="MDW5593659.1"/>
    </source>
</evidence>
<proteinExistence type="predicted"/>
<gene>
    <name evidence="1" type="ORF">R7226_04885</name>
</gene>
<protein>
    <recommendedName>
        <fullName evidence="3">Glycosyltransferase family 1 protein</fullName>
    </recommendedName>
</protein>
<dbReference type="RefSeq" id="WP_318595918.1">
    <property type="nucleotide sequence ID" value="NZ_JAWSTH010000007.1"/>
</dbReference>
<comment type="caution">
    <text evidence="1">The sequence shown here is derived from an EMBL/GenBank/DDBJ whole genome shotgun (WGS) entry which is preliminary data.</text>
</comment>
<reference evidence="2" key="1">
    <citation type="submission" date="2023-07" db="EMBL/GenBank/DDBJ databases">
        <title>Conexibacter stalactiti sp. nov., isolated from stalactites in a lava cave and emended description of the genus Conexibacter.</title>
        <authorList>
            <person name="Lee S.D."/>
        </authorList>
    </citation>
    <scope>NUCLEOTIDE SEQUENCE [LARGE SCALE GENOMIC DNA]</scope>
    <source>
        <strain evidence="2">KCTC 39840</strain>
    </source>
</reference>
<evidence type="ECO:0008006" key="3">
    <source>
        <dbReference type="Google" id="ProtNLM"/>
    </source>
</evidence>
<reference evidence="1 2" key="2">
    <citation type="submission" date="2023-10" db="EMBL/GenBank/DDBJ databases">
        <authorList>
            <person name="Han X.F."/>
        </authorList>
    </citation>
    <scope>NUCLEOTIDE SEQUENCE [LARGE SCALE GENOMIC DNA]</scope>
    <source>
        <strain evidence="1 2">KCTC 39840</strain>
    </source>
</reference>
<keyword evidence="2" id="KW-1185">Reference proteome</keyword>
<evidence type="ECO:0000313" key="2">
    <source>
        <dbReference type="Proteomes" id="UP001284601"/>
    </source>
</evidence>
<name>A0ABU4HNN9_9ACTN</name>